<evidence type="ECO:0000256" key="2">
    <source>
        <dbReference type="ARBA" id="ARBA00022475"/>
    </source>
</evidence>
<accession>A0ABX2A238</accession>
<evidence type="ECO:0000256" key="3">
    <source>
        <dbReference type="ARBA" id="ARBA00022618"/>
    </source>
</evidence>
<dbReference type="Gene3D" id="3.10.20.310">
    <property type="entry name" value="membrane protein fhac"/>
    <property type="match status" value="1"/>
</dbReference>
<keyword evidence="4 9" id="KW-0812">Transmembrane</keyword>
<dbReference type="PANTHER" id="PTHR37820:SF1">
    <property type="entry name" value="CELL DIVISION PROTEIN FTSQ"/>
    <property type="match status" value="1"/>
</dbReference>
<comment type="subcellular location">
    <subcellularLocation>
        <location evidence="1">Membrane</location>
    </subcellularLocation>
</comment>
<dbReference type="InterPro" id="IPR013685">
    <property type="entry name" value="POTRA_FtsQ_type"/>
</dbReference>
<feature type="transmembrane region" description="Helical" evidence="9">
    <location>
        <begin position="40"/>
        <end position="60"/>
    </location>
</feature>
<feature type="domain" description="POTRA" evidence="10">
    <location>
        <begin position="68"/>
        <end position="137"/>
    </location>
</feature>
<keyword evidence="2" id="KW-1003">Cell membrane</keyword>
<dbReference type="PROSITE" id="PS51779">
    <property type="entry name" value="POTRA"/>
    <property type="match status" value="1"/>
</dbReference>
<reference evidence="11 12" key="1">
    <citation type="submission" date="2020-05" db="EMBL/GenBank/DDBJ databases">
        <title>Genomic Encyclopedia of Type Strains, Phase III (KMG-III): the genomes of soil and plant-associated and newly described type strains.</title>
        <authorList>
            <person name="Whitman W."/>
        </authorList>
    </citation>
    <scope>NUCLEOTIDE SEQUENCE [LARGE SCALE GENOMIC DNA]</scope>
    <source>
        <strain evidence="11 12">KCTC 19046</strain>
    </source>
</reference>
<dbReference type="Proteomes" id="UP000757540">
    <property type="component" value="Unassembled WGS sequence"/>
</dbReference>
<dbReference type="InterPro" id="IPR050487">
    <property type="entry name" value="FtsQ_DivIB"/>
</dbReference>
<gene>
    <name evidence="11" type="ORF">HDG69_001480</name>
</gene>
<feature type="compositionally biased region" description="Low complexity" evidence="8">
    <location>
        <begin position="1"/>
        <end position="13"/>
    </location>
</feature>
<evidence type="ECO:0000256" key="1">
    <source>
        <dbReference type="ARBA" id="ARBA00004370"/>
    </source>
</evidence>
<dbReference type="Pfam" id="PF03799">
    <property type="entry name" value="FtsQ_DivIB_C"/>
    <property type="match status" value="1"/>
</dbReference>
<evidence type="ECO:0000256" key="4">
    <source>
        <dbReference type="ARBA" id="ARBA00022692"/>
    </source>
</evidence>
<dbReference type="InterPro" id="IPR005548">
    <property type="entry name" value="Cell_div_FtsQ/DivIB_C"/>
</dbReference>
<dbReference type="Pfam" id="PF08478">
    <property type="entry name" value="POTRA_1"/>
    <property type="match status" value="1"/>
</dbReference>
<proteinExistence type="predicted"/>
<evidence type="ECO:0000313" key="11">
    <source>
        <dbReference type="EMBL" id="NOV96927.1"/>
    </source>
</evidence>
<keyword evidence="6 9" id="KW-0472">Membrane</keyword>
<evidence type="ECO:0000256" key="5">
    <source>
        <dbReference type="ARBA" id="ARBA00022989"/>
    </source>
</evidence>
<dbReference type="PANTHER" id="PTHR37820">
    <property type="entry name" value="CELL DIVISION PROTEIN DIVIB"/>
    <property type="match status" value="1"/>
</dbReference>
<comment type="caution">
    <text evidence="11">The sequence shown here is derived from an EMBL/GenBank/DDBJ whole genome shotgun (WGS) entry which is preliminary data.</text>
</comment>
<keyword evidence="5 9" id="KW-1133">Transmembrane helix</keyword>
<evidence type="ECO:0000256" key="7">
    <source>
        <dbReference type="ARBA" id="ARBA00023306"/>
    </source>
</evidence>
<protein>
    <submittedName>
        <fullName evidence="11">Cell division protein FtsQ</fullName>
    </submittedName>
</protein>
<dbReference type="GO" id="GO:0051301">
    <property type="term" value="P:cell division"/>
    <property type="evidence" value="ECO:0007669"/>
    <property type="project" value="UniProtKB-KW"/>
</dbReference>
<sequence length="262" mass="27564">MPSGTRAARAPRSTAREDRVTGAMADRLAERSAMRRHRSWRMVVAAVLALVLLGGAGWVVGWSDLLALESGGVTVSGEGSTVDADAVRETVEAAVGTPLVRVDTGALRDEILAMRGVKDVTVARSWPRGIDVALTARVPVAAVPDGGRYVLLDDEGVRVGSRKKVPSSLPVVSVPLDEESAGSLRAALAVVSALPADLAREVEQVSAQTQDDVETLLRDGVSVRWGGETNLPLKLEVVLTLREVAQDAGVIDVSSPELPVTR</sequence>
<evidence type="ECO:0000256" key="6">
    <source>
        <dbReference type="ARBA" id="ARBA00023136"/>
    </source>
</evidence>
<dbReference type="InterPro" id="IPR034746">
    <property type="entry name" value="POTRA"/>
</dbReference>
<organism evidence="11 12">
    <name type="scientific">Isoptericola halotolerans</name>
    <dbReference type="NCBI Taxonomy" id="300560"/>
    <lineage>
        <taxon>Bacteria</taxon>
        <taxon>Bacillati</taxon>
        <taxon>Actinomycetota</taxon>
        <taxon>Actinomycetes</taxon>
        <taxon>Micrococcales</taxon>
        <taxon>Promicromonosporaceae</taxon>
        <taxon>Isoptericola</taxon>
    </lineage>
</organism>
<name>A0ABX2A238_9MICO</name>
<feature type="region of interest" description="Disordered" evidence="8">
    <location>
        <begin position="1"/>
        <end position="23"/>
    </location>
</feature>
<keyword evidence="7" id="KW-0131">Cell cycle</keyword>
<keyword evidence="3 11" id="KW-0132">Cell division</keyword>
<keyword evidence="12" id="KW-1185">Reference proteome</keyword>
<evidence type="ECO:0000313" key="12">
    <source>
        <dbReference type="Proteomes" id="UP000757540"/>
    </source>
</evidence>
<dbReference type="EMBL" id="JABEZU010000001">
    <property type="protein sequence ID" value="NOV96927.1"/>
    <property type="molecule type" value="Genomic_DNA"/>
</dbReference>
<evidence type="ECO:0000256" key="8">
    <source>
        <dbReference type="SAM" id="MobiDB-lite"/>
    </source>
</evidence>
<evidence type="ECO:0000256" key="9">
    <source>
        <dbReference type="SAM" id="Phobius"/>
    </source>
</evidence>
<evidence type="ECO:0000259" key="10">
    <source>
        <dbReference type="PROSITE" id="PS51779"/>
    </source>
</evidence>
<dbReference type="RefSeq" id="WP_343036310.1">
    <property type="nucleotide sequence ID" value="NZ_BAAAML010000002.1"/>
</dbReference>